<comment type="pathway">
    <text evidence="2">Protein modification; protein ubiquitination.</text>
</comment>
<dbReference type="PROSITE" id="PS51081">
    <property type="entry name" value="ZF_SIAH"/>
    <property type="match status" value="2"/>
</dbReference>
<evidence type="ECO:0000256" key="2">
    <source>
        <dbReference type="ARBA" id="ARBA00004906"/>
    </source>
</evidence>
<evidence type="ECO:0000256" key="1">
    <source>
        <dbReference type="ARBA" id="ARBA00000900"/>
    </source>
</evidence>
<evidence type="ECO:0000256" key="4">
    <source>
        <dbReference type="ARBA" id="ARBA00012483"/>
    </source>
</evidence>
<keyword evidence="5" id="KW-0808">Transferase</keyword>
<evidence type="ECO:0000256" key="6">
    <source>
        <dbReference type="ARBA" id="ARBA00022723"/>
    </source>
</evidence>
<name>A0A7F5QVG2_AGRPL</name>
<dbReference type="KEGG" id="apln:108734957"/>
<dbReference type="GeneID" id="108734957"/>
<dbReference type="Pfam" id="PF21361">
    <property type="entry name" value="Sina_ZnF"/>
    <property type="match status" value="2"/>
</dbReference>
<gene>
    <name evidence="14" type="primary">LOC108734957</name>
</gene>
<dbReference type="InterPro" id="IPR049548">
    <property type="entry name" value="Sina-like_RING"/>
</dbReference>
<sequence length="415" mass="47986">MSIEDTEGESLESMTAIQLSDVLTSQKELYCVSCFEFLWPPVMWCEEGNVCGNCWDADSDRFIRNTVLEKILEKLSIQCMNFANGCKVRSNYKEMAEHNKKCTYRRLCCPIDSIDCCSWLGYNKELIDHFIREHPQKTIKSENNSVLLNFDIQKDVKQIKLIVLPGKNFLSLTNTDTINQTLSITVFFIDGDSKSKATEYQFIVQRSTFDNDSVSYETNKFDIVNINNYKEYYNDGLKIDIAPLKKFSIGGFYSCTLKIMSALSENKTNEELLQNFECPVCRNYMKNQIYQCLAGHSMCGDCRFKVEDCPSCRSGFGDTRNYALENISNSIYFPCSYLDRGCEEIFLGEDTIKHEGDCRFRPYVCPFWRTYCNWTGSLTELSEHLKEFHMDSTYIINKKMTKTSHPLPRPFGGII</sequence>
<accession>A0A7F5QVG2</accession>
<dbReference type="GO" id="GO:0031624">
    <property type="term" value="F:ubiquitin conjugating enzyme binding"/>
    <property type="evidence" value="ECO:0007669"/>
    <property type="project" value="TreeGrafter"/>
</dbReference>
<keyword evidence="13" id="KW-1185">Reference proteome</keyword>
<dbReference type="AlphaFoldDB" id="A0A7F5QVG2"/>
<evidence type="ECO:0000313" key="13">
    <source>
        <dbReference type="Proteomes" id="UP000192223"/>
    </source>
</evidence>
<feature type="domain" description="SIAH-type" evidence="12">
    <location>
        <begin position="74"/>
        <end position="135"/>
    </location>
</feature>
<dbReference type="InterPro" id="IPR001841">
    <property type="entry name" value="Znf_RING"/>
</dbReference>
<dbReference type="Pfam" id="PF21362">
    <property type="entry name" value="Sina_RING"/>
    <property type="match status" value="1"/>
</dbReference>
<protein>
    <recommendedName>
        <fullName evidence="4">RING-type E3 ubiquitin transferase</fullName>
        <ecNumber evidence="4">2.3.2.27</ecNumber>
    </recommendedName>
</protein>
<dbReference type="Proteomes" id="UP000192223">
    <property type="component" value="Unplaced"/>
</dbReference>
<dbReference type="GO" id="GO:0043161">
    <property type="term" value="P:proteasome-mediated ubiquitin-dependent protein catabolic process"/>
    <property type="evidence" value="ECO:0007669"/>
    <property type="project" value="TreeGrafter"/>
</dbReference>
<dbReference type="GO" id="GO:0008270">
    <property type="term" value="F:zinc ion binding"/>
    <property type="evidence" value="ECO:0007669"/>
    <property type="project" value="UniProtKB-KW"/>
</dbReference>
<keyword evidence="9" id="KW-0862">Zinc</keyword>
<comment type="similarity">
    <text evidence="3">Belongs to the SINA (Seven in absentia) family.</text>
</comment>
<dbReference type="PANTHER" id="PTHR45877:SF2">
    <property type="entry name" value="E3 UBIQUITIN-PROTEIN LIGASE SINA-RELATED"/>
    <property type="match status" value="1"/>
</dbReference>
<dbReference type="SUPFAM" id="SSF49599">
    <property type="entry name" value="TRAF domain-like"/>
    <property type="match status" value="2"/>
</dbReference>
<dbReference type="InParanoid" id="A0A7F5QVG2"/>
<evidence type="ECO:0000256" key="3">
    <source>
        <dbReference type="ARBA" id="ARBA00009119"/>
    </source>
</evidence>
<dbReference type="InterPro" id="IPR004162">
    <property type="entry name" value="SINA-like_animal"/>
</dbReference>
<evidence type="ECO:0000256" key="9">
    <source>
        <dbReference type="ARBA" id="ARBA00022833"/>
    </source>
</evidence>
<evidence type="ECO:0000256" key="7">
    <source>
        <dbReference type="ARBA" id="ARBA00022771"/>
    </source>
</evidence>
<dbReference type="FunFam" id="3.30.40.10:FF:000041">
    <property type="entry name" value="E3 ubiquitin-protein ligase SINAT3"/>
    <property type="match status" value="1"/>
</dbReference>
<dbReference type="RefSeq" id="XP_025829061.1">
    <property type="nucleotide sequence ID" value="XM_025973276.1"/>
</dbReference>
<dbReference type="PANTHER" id="PTHR45877">
    <property type="entry name" value="E3 UBIQUITIN-PROTEIN LIGASE SIAH2"/>
    <property type="match status" value="1"/>
</dbReference>
<evidence type="ECO:0000259" key="11">
    <source>
        <dbReference type="PROSITE" id="PS50089"/>
    </source>
</evidence>
<keyword evidence="6" id="KW-0479">Metal-binding</keyword>
<evidence type="ECO:0000259" key="12">
    <source>
        <dbReference type="PROSITE" id="PS51081"/>
    </source>
</evidence>
<dbReference type="InterPro" id="IPR013083">
    <property type="entry name" value="Znf_RING/FYVE/PHD"/>
</dbReference>
<feature type="domain" description="SIAH-type" evidence="12">
    <location>
        <begin position="330"/>
        <end position="390"/>
    </location>
</feature>
<dbReference type="Gene3D" id="3.30.40.10">
    <property type="entry name" value="Zinc/RING finger domain, C3HC4 (zinc finger)"/>
    <property type="match status" value="3"/>
</dbReference>
<dbReference type="PROSITE" id="PS50089">
    <property type="entry name" value="ZF_RING_2"/>
    <property type="match status" value="1"/>
</dbReference>
<evidence type="ECO:0000313" key="14">
    <source>
        <dbReference type="RefSeq" id="XP_025829061.1"/>
    </source>
</evidence>
<dbReference type="UniPathway" id="UPA00143"/>
<keyword evidence="8" id="KW-0833">Ubl conjugation pathway</keyword>
<dbReference type="InterPro" id="IPR013010">
    <property type="entry name" value="Znf_SIAH"/>
</dbReference>
<dbReference type="GO" id="GO:0016567">
    <property type="term" value="P:protein ubiquitination"/>
    <property type="evidence" value="ECO:0007669"/>
    <property type="project" value="UniProtKB-UniPathway"/>
</dbReference>
<comment type="catalytic activity">
    <reaction evidence="1">
        <text>S-ubiquitinyl-[E2 ubiquitin-conjugating enzyme]-L-cysteine + [acceptor protein]-L-lysine = [E2 ubiquitin-conjugating enzyme]-L-cysteine + N(6)-ubiquitinyl-[acceptor protein]-L-lysine.</text>
        <dbReference type="EC" id="2.3.2.27"/>
    </reaction>
</comment>
<keyword evidence="7 10" id="KW-0863">Zinc-finger</keyword>
<dbReference type="EC" id="2.3.2.27" evidence="4"/>
<reference evidence="14" key="1">
    <citation type="submission" date="2025-08" db="UniProtKB">
        <authorList>
            <consortium name="RefSeq"/>
        </authorList>
    </citation>
    <scope>IDENTIFICATION</scope>
    <source>
        <tissue evidence="14">Entire body</tissue>
    </source>
</reference>
<organism evidence="13 14">
    <name type="scientific">Agrilus planipennis</name>
    <name type="common">Emerald ash borer</name>
    <name type="synonym">Agrilus marcopoli</name>
    <dbReference type="NCBI Taxonomy" id="224129"/>
    <lineage>
        <taxon>Eukaryota</taxon>
        <taxon>Metazoa</taxon>
        <taxon>Ecdysozoa</taxon>
        <taxon>Arthropoda</taxon>
        <taxon>Hexapoda</taxon>
        <taxon>Insecta</taxon>
        <taxon>Pterygota</taxon>
        <taxon>Neoptera</taxon>
        <taxon>Endopterygota</taxon>
        <taxon>Coleoptera</taxon>
        <taxon>Polyphaga</taxon>
        <taxon>Elateriformia</taxon>
        <taxon>Buprestoidea</taxon>
        <taxon>Buprestidae</taxon>
        <taxon>Agrilinae</taxon>
        <taxon>Agrilus</taxon>
    </lineage>
</organism>
<evidence type="ECO:0000256" key="5">
    <source>
        <dbReference type="ARBA" id="ARBA00022679"/>
    </source>
</evidence>
<dbReference type="SUPFAM" id="SSF57850">
    <property type="entry name" value="RING/U-box"/>
    <property type="match status" value="1"/>
</dbReference>
<evidence type="ECO:0000256" key="8">
    <source>
        <dbReference type="ARBA" id="ARBA00022786"/>
    </source>
</evidence>
<dbReference type="GO" id="GO:0061630">
    <property type="term" value="F:ubiquitin protein ligase activity"/>
    <property type="evidence" value="ECO:0007669"/>
    <property type="project" value="UniProtKB-EC"/>
</dbReference>
<evidence type="ECO:0000256" key="10">
    <source>
        <dbReference type="PROSITE-ProRule" id="PRU00455"/>
    </source>
</evidence>
<dbReference type="GO" id="GO:0005737">
    <property type="term" value="C:cytoplasm"/>
    <property type="evidence" value="ECO:0007669"/>
    <property type="project" value="TreeGrafter"/>
</dbReference>
<dbReference type="OrthoDB" id="620422at2759"/>
<feature type="domain" description="RING-type" evidence="11">
    <location>
        <begin position="278"/>
        <end position="313"/>
    </location>
</feature>
<proteinExistence type="inferred from homology"/>